<accession>A0A1Q4VC05</accession>
<reference evidence="2 3" key="1">
    <citation type="submission" date="2015-06" db="EMBL/GenBank/DDBJ databases">
        <title>Cloning and characterization of the uncialamcin biosynthetic gene cluster.</title>
        <authorList>
            <person name="Yan X."/>
            <person name="Huang T."/>
            <person name="Ge H."/>
            <person name="Shen B."/>
        </authorList>
    </citation>
    <scope>NUCLEOTIDE SEQUENCE [LARGE SCALE GENOMIC DNA]</scope>
    <source>
        <strain evidence="2 3">DCA2648</strain>
    </source>
</reference>
<organism evidence="2 3">
    <name type="scientific">Streptomyces uncialis</name>
    <dbReference type="NCBI Taxonomy" id="1048205"/>
    <lineage>
        <taxon>Bacteria</taxon>
        <taxon>Bacillati</taxon>
        <taxon>Actinomycetota</taxon>
        <taxon>Actinomycetes</taxon>
        <taxon>Kitasatosporales</taxon>
        <taxon>Streptomycetaceae</taxon>
        <taxon>Streptomyces</taxon>
    </lineage>
</organism>
<feature type="region of interest" description="Disordered" evidence="1">
    <location>
        <begin position="118"/>
        <end position="138"/>
    </location>
</feature>
<dbReference type="Proteomes" id="UP000186455">
    <property type="component" value="Unassembled WGS sequence"/>
</dbReference>
<dbReference type="InterPro" id="IPR046300">
    <property type="entry name" value="DUF6415"/>
</dbReference>
<keyword evidence="3" id="KW-1185">Reference proteome</keyword>
<proteinExistence type="predicted"/>
<dbReference type="EMBL" id="LFBV01000001">
    <property type="protein sequence ID" value="OKH95402.1"/>
    <property type="molecule type" value="Genomic_DNA"/>
</dbReference>
<evidence type="ECO:0000256" key="1">
    <source>
        <dbReference type="SAM" id="MobiDB-lite"/>
    </source>
</evidence>
<evidence type="ECO:0000313" key="2">
    <source>
        <dbReference type="EMBL" id="OKH95402.1"/>
    </source>
</evidence>
<comment type="caution">
    <text evidence="2">The sequence shown here is derived from an EMBL/GenBank/DDBJ whole genome shotgun (WGS) entry which is preliminary data.</text>
</comment>
<dbReference type="AlphaFoldDB" id="A0A1Q4VC05"/>
<evidence type="ECO:0000313" key="3">
    <source>
        <dbReference type="Proteomes" id="UP000186455"/>
    </source>
</evidence>
<protein>
    <submittedName>
        <fullName evidence="2">Uncharacterized protein</fullName>
    </submittedName>
</protein>
<dbReference type="Pfam" id="PF19979">
    <property type="entry name" value="DUF6415"/>
    <property type="match status" value="1"/>
</dbReference>
<sequence>MLRRLLEAMRADLGIETTHVRVTVAAIEQSIEYLLSNHLDQVEEGELDAAVITLRGYLTALVDEADAVLDSGRVVVRAMVDRARGVAGRESGQNRAEVREAAKTARDLLALMRREGWQGPGAVDKDRGAAVPSGEATR</sequence>
<gene>
    <name evidence="2" type="ORF">AB852_00565</name>
</gene>
<name>A0A1Q4VC05_9ACTN</name>